<proteinExistence type="predicted"/>
<name>A0AAD6VDU6_9AGAR</name>
<gene>
    <name evidence="2" type="ORF">GGX14DRAFT_543231</name>
</gene>
<evidence type="ECO:0000313" key="3">
    <source>
        <dbReference type="Proteomes" id="UP001219525"/>
    </source>
</evidence>
<dbReference type="EMBL" id="JARJCW010000030">
    <property type="protein sequence ID" value="KAJ7209720.1"/>
    <property type="molecule type" value="Genomic_DNA"/>
</dbReference>
<protein>
    <submittedName>
        <fullName evidence="2">Uncharacterized protein</fullName>
    </submittedName>
</protein>
<organism evidence="2 3">
    <name type="scientific">Mycena pura</name>
    <dbReference type="NCBI Taxonomy" id="153505"/>
    <lineage>
        <taxon>Eukaryota</taxon>
        <taxon>Fungi</taxon>
        <taxon>Dikarya</taxon>
        <taxon>Basidiomycota</taxon>
        <taxon>Agaricomycotina</taxon>
        <taxon>Agaricomycetes</taxon>
        <taxon>Agaricomycetidae</taxon>
        <taxon>Agaricales</taxon>
        <taxon>Marasmiineae</taxon>
        <taxon>Mycenaceae</taxon>
        <taxon>Mycena</taxon>
    </lineage>
</organism>
<accession>A0AAD6VDU6</accession>
<feature type="compositionally biased region" description="Pro residues" evidence="1">
    <location>
        <begin position="23"/>
        <end position="34"/>
    </location>
</feature>
<evidence type="ECO:0000256" key="1">
    <source>
        <dbReference type="SAM" id="MobiDB-lite"/>
    </source>
</evidence>
<comment type="caution">
    <text evidence="2">The sequence shown here is derived from an EMBL/GenBank/DDBJ whole genome shotgun (WGS) entry which is preliminary data.</text>
</comment>
<feature type="compositionally biased region" description="Acidic residues" evidence="1">
    <location>
        <begin position="49"/>
        <end position="58"/>
    </location>
</feature>
<dbReference type="Proteomes" id="UP001219525">
    <property type="component" value="Unassembled WGS sequence"/>
</dbReference>
<keyword evidence="3" id="KW-1185">Reference proteome</keyword>
<reference evidence="2" key="1">
    <citation type="submission" date="2023-03" db="EMBL/GenBank/DDBJ databases">
        <title>Massive genome expansion in bonnet fungi (Mycena s.s.) driven by repeated elements and novel gene families across ecological guilds.</title>
        <authorList>
            <consortium name="Lawrence Berkeley National Laboratory"/>
            <person name="Harder C.B."/>
            <person name="Miyauchi S."/>
            <person name="Viragh M."/>
            <person name="Kuo A."/>
            <person name="Thoen E."/>
            <person name="Andreopoulos B."/>
            <person name="Lu D."/>
            <person name="Skrede I."/>
            <person name="Drula E."/>
            <person name="Henrissat B."/>
            <person name="Morin E."/>
            <person name="Kohler A."/>
            <person name="Barry K."/>
            <person name="LaButti K."/>
            <person name="Morin E."/>
            <person name="Salamov A."/>
            <person name="Lipzen A."/>
            <person name="Mereny Z."/>
            <person name="Hegedus B."/>
            <person name="Baldrian P."/>
            <person name="Stursova M."/>
            <person name="Weitz H."/>
            <person name="Taylor A."/>
            <person name="Grigoriev I.V."/>
            <person name="Nagy L.G."/>
            <person name="Martin F."/>
            <person name="Kauserud H."/>
        </authorList>
    </citation>
    <scope>NUCLEOTIDE SEQUENCE</scope>
    <source>
        <strain evidence="2">9144</strain>
    </source>
</reference>
<sequence>MTFCYIKWAKLKRKLDWGAPADFPLPSPSTPPTPTSKRGSTQPVSGADADWDDDEDEDGRVAKLLPFSEVDDESEAERVDVELQRMPLSVTTTPLRAVEGSSFGAARPCQSTSGSPAKQTLSRLLSKFLIGKAQGSKMQDSTPPTPPLSLGIPFRHYSTPAKGRLHTTSRKFLLAFLHAQDAVRCCISGRVTEVECAHLVPLSFAWWKYIDATGMM</sequence>
<evidence type="ECO:0000313" key="2">
    <source>
        <dbReference type="EMBL" id="KAJ7209720.1"/>
    </source>
</evidence>
<dbReference type="AlphaFoldDB" id="A0AAD6VDU6"/>
<feature type="region of interest" description="Disordered" evidence="1">
    <location>
        <begin position="18"/>
        <end position="60"/>
    </location>
</feature>